<feature type="coiled-coil region" evidence="1">
    <location>
        <begin position="94"/>
        <end position="121"/>
    </location>
</feature>
<protein>
    <submittedName>
        <fullName evidence="3">Uncharacterized protein</fullName>
    </submittedName>
</protein>
<proteinExistence type="predicted"/>
<accession>A0AAV0UZB5</accession>
<evidence type="ECO:0000256" key="2">
    <source>
        <dbReference type="SAM" id="MobiDB-lite"/>
    </source>
</evidence>
<evidence type="ECO:0000256" key="1">
    <source>
        <dbReference type="SAM" id="Coils"/>
    </source>
</evidence>
<dbReference type="EMBL" id="CANTFL010001464">
    <property type="protein sequence ID" value="CAI5742202.1"/>
    <property type="molecule type" value="Genomic_DNA"/>
</dbReference>
<reference evidence="3" key="1">
    <citation type="submission" date="2022-12" db="EMBL/GenBank/DDBJ databases">
        <authorList>
            <person name="Webb A."/>
        </authorList>
    </citation>
    <scope>NUCLEOTIDE SEQUENCE</scope>
    <source>
        <strain evidence="3">Hp1</strain>
    </source>
</reference>
<evidence type="ECO:0000313" key="3">
    <source>
        <dbReference type="EMBL" id="CAI5742202.1"/>
    </source>
</evidence>
<keyword evidence="1" id="KW-0175">Coiled coil</keyword>
<dbReference type="Proteomes" id="UP001162031">
    <property type="component" value="Unassembled WGS sequence"/>
</dbReference>
<gene>
    <name evidence="3" type="ORF">HBR001_LOCUS8863</name>
</gene>
<feature type="region of interest" description="Disordered" evidence="2">
    <location>
        <begin position="1"/>
        <end position="46"/>
    </location>
</feature>
<keyword evidence="4" id="KW-1185">Reference proteome</keyword>
<sequence>MTECDRSPVVTSAQMGESSGWSSTASLMSRSSSIPAPDRTSAGQNVLTPDLSEPILLLSIRIEASCSVDQATLNAAIDSLYVRLNLLQTVVDRYQSMEAALERHMIQNRQLSEDLKELRTSTFPFVQFVQSKYDRLRVCFDDEVKQFKVYREALADRATRPP</sequence>
<organism evidence="3 4">
    <name type="scientific">Hyaloperonospora brassicae</name>
    <name type="common">Brassica downy mildew</name>
    <name type="synonym">Peronospora brassicae</name>
    <dbReference type="NCBI Taxonomy" id="162125"/>
    <lineage>
        <taxon>Eukaryota</taxon>
        <taxon>Sar</taxon>
        <taxon>Stramenopiles</taxon>
        <taxon>Oomycota</taxon>
        <taxon>Peronosporomycetes</taxon>
        <taxon>Peronosporales</taxon>
        <taxon>Peronosporaceae</taxon>
        <taxon>Hyaloperonospora</taxon>
    </lineage>
</organism>
<comment type="caution">
    <text evidence="3">The sequence shown here is derived from an EMBL/GenBank/DDBJ whole genome shotgun (WGS) entry which is preliminary data.</text>
</comment>
<name>A0AAV0UZB5_HYABA</name>
<evidence type="ECO:0000313" key="4">
    <source>
        <dbReference type="Proteomes" id="UP001162031"/>
    </source>
</evidence>
<feature type="compositionally biased region" description="Low complexity" evidence="2">
    <location>
        <begin position="22"/>
        <end position="33"/>
    </location>
</feature>
<dbReference type="AlphaFoldDB" id="A0AAV0UZB5"/>
<feature type="compositionally biased region" description="Polar residues" evidence="2">
    <location>
        <begin position="9"/>
        <end position="21"/>
    </location>
</feature>